<dbReference type="InterPro" id="IPR038063">
    <property type="entry name" value="Transpep_catalytic_dom"/>
</dbReference>
<evidence type="ECO:0000256" key="6">
    <source>
        <dbReference type="PROSITE-ProRule" id="PRU01373"/>
    </source>
</evidence>
<keyword evidence="5 6" id="KW-0961">Cell wall biogenesis/degradation</keyword>
<dbReference type="GO" id="GO:0008360">
    <property type="term" value="P:regulation of cell shape"/>
    <property type="evidence" value="ECO:0007669"/>
    <property type="project" value="UniProtKB-UniRule"/>
</dbReference>
<dbReference type="EMBL" id="CP023671">
    <property type="protein sequence ID" value="AYE34352.1"/>
    <property type="molecule type" value="Genomic_DNA"/>
</dbReference>
<sequence>MKIKSNTRNKKKKNFSLFKLISLFLFFIVLGAFTNIYLSNNYYNKLNEFYYSFNKCDFNTAQSKLASQSLFIKFHKNKYNQDLNNYFTGVIKKVCNSVKSGEITDNQALAILTEIKKYDVLNSSLDKLIASFDSNYASNSNKEDISNITNESLKSGIEALNNKDFLKAMSYFNSISKDNKKDFNSAKEYIHKTKEIYKNELITKSDELIANKYYTKAIELLSSYDTNILGENNKDINDKIHFVKMVKDEYLANIANEDSEYTSNAILQSITIDNVNALNIESKTPYFIYVNLLQQKTYIYEGAINNWKLIKTFESSTGLPGKETPKGVFAITGRGEWFFSEEFMQGGKYWVQFMGDYLFHSIPFNQDQSKIVDSTLGTPASHGCIRLEVDASKWLYDNAPNDTKIIIN</sequence>
<reference evidence="9" key="2">
    <citation type="submission" date="2022-06" db="EMBL/GenBank/DDBJ databases">
        <authorList>
            <person name="Holder M.E."/>
            <person name="Ajami N.J."/>
            <person name="Petrosino J.F."/>
        </authorList>
    </citation>
    <scope>NUCLEOTIDE SEQUENCE</scope>
    <source>
        <strain evidence="9">RMA 8861</strain>
    </source>
</reference>
<evidence type="ECO:0000313" key="10">
    <source>
        <dbReference type="Proteomes" id="UP000280586"/>
    </source>
</evidence>
<evidence type="ECO:0000259" key="7">
    <source>
        <dbReference type="PROSITE" id="PS52029"/>
    </source>
</evidence>
<evidence type="ECO:0000313" key="11">
    <source>
        <dbReference type="Proteomes" id="UP001055437"/>
    </source>
</evidence>
<evidence type="ECO:0000256" key="1">
    <source>
        <dbReference type="ARBA" id="ARBA00004752"/>
    </source>
</evidence>
<dbReference type="Gene3D" id="2.40.440.10">
    <property type="entry name" value="L,D-transpeptidase catalytic domain-like"/>
    <property type="match status" value="1"/>
</dbReference>
<keyword evidence="4 6" id="KW-0573">Peptidoglycan synthesis</keyword>
<dbReference type="InterPro" id="IPR050979">
    <property type="entry name" value="LD-transpeptidase"/>
</dbReference>
<dbReference type="RefSeq" id="WP_120140757.1">
    <property type="nucleotide sequence ID" value="NZ_CP023671.1"/>
</dbReference>
<evidence type="ECO:0000256" key="5">
    <source>
        <dbReference type="ARBA" id="ARBA00023316"/>
    </source>
</evidence>
<feature type="active site" description="Nucleophile" evidence="6">
    <location>
        <position position="384"/>
    </location>
</feature>
<dbReference type="Proteomes" id="UP001055437">
    <property type="component" value="Chromosome"/>
</dbReference>
<evidence type="ECO:0000256" key="4">
    <source>
        <dbReference type="ARBA" id="ARBA00022984"/>
    </source>
</evidence>
<dbReference type="KEGG" id="csep:CP523_07895"/>
<keyword evidence="11" id="KW-1185">Reference proteome</keyword>
<keyword evidence="2" id="KW-0808">Transferase</keyword>
<dbReference type="GO" id="GO:0071972">
    <property type="term" value="F:peptidoglycan L,D-transpeptidase activity"/>
    <property type="evidence" value="ECO:0007669"/>
    <property type="project" value="TreeGrafter"/>
</dbReference>
<dbReference type="EMBL" id="CP099799">
    <property type="protein sequence ID" value="USS00943.1"/>
    <property type="molecule type" value="Genomic_DNA"/>
</dbReference>
<evidence type="ECO:0000313" key="9">
    <source>
        <dbReference type="EMBL" id="USS00943.1"/>
    </source>
</evidence>
<organism evidence="8 10">
    <name type="scientific">Clostridium septicum</name>
    <dbReference type="NCBI Taxonomy" id="1504"/>
    <lineage>
        <taxon>Bacteria</taxon>
        <taxon>Bacillati</taxon>
        <taxon>Bacillota</taxon>
        <taxon>Clostridia</taxon>
        <taxon>Eubacteriales</taxon>
        <taxon>Clostridiaceae</taxon>
        <taxon>Clostridium</taxon>
    </lineage>
</organism>
<comment type="pathway">
    <text evidence="1 6">Cell wall biogenesis; peptidoglycan biosynthesis.</text>
</comment>
<accession>A0A9N7PLY7</accession>
<evidence type="ECO:0000256" key="2">
    <source>
        <dbReference type="ARBA" id="ARBA00022679"/>
    </source>
</evidence>
<dbReference type="GO" id="GO:0016740">
    <property type="term" value="F:transferase activity"/>
    <property type="evidence" value="ECO:0007669"/>
    <property type="project" value="UniProtKB-KW"/>
</dbReference>
<dbReference type="GO" id="GO:0005576">
    <property type="term" value="C:extracellular region"/>
    <property type="evidence" value="ECO:0007669"/>
    <property type="project" value="TreeGrafter"/>
</dbReference>
<dbReference type="Pfam" id="PF03734">
    <property type="entry name" value="YkuD"/>
    <property type="match status" value="1"/>
</dbReference>
<dbReference type="PANTHER" id="PTHR30582:SF2">
    <property type="entry name" value="L,D-TRANSPEPTIDASE YCIB-RELATED"/>
    <property type="match status" value="1"/>
</dbReference>
<feature type="domain" description="L,D-TPase catalytic" evidence="7">
    <location>
        <begin position="286"/>
        <end position="408"/>
    </location>
</feature>
<dbReference type="AlphaFoldDB" id="A0A9N7PLY7"/>
<keyword evidence="3 6" id="KW-0133">Cell shape</keyword>
<dbReference type="Proteomes" id="UP000280586">
    <property type="component" value="Chromosome"/>
</dbReference>
<dbReference type="GeneID" id="303560594"/>
<proteinExistence type="predicted"/>
<dbReference type="SUPFAM" id="SSF141523">
    <property type="entry name" value="L,D-transpeptidase catalytic domain-like"/>
    <property type="match status" value="1"/>
</dbReference>
<reference evidence="8 10" key="1">
    <citation type="submission" date="2017-09" db="EMBL/GenBank/DDBJ databases">
        <authorList>
            <person name="Thomas P."/>
            <person name="Seyboldt C."/>
        </authorList>
    </citation>
    <scope>NUCLEOTIDE SEQUENCE [LARGE SCALE GENOMIC DNA]</scope>
    <source>
        <strain evidence="8 10">DSM 7534</strain>
    </source>
</reference>
<dbReference type="PROSITE" id="PS52029">
    <property type="entry name" value="LD_TPASE"/>
    <property type="match status" value="1"/>
</dbReference>
<protein>
    <submittedName>
        <fullName evidence="9">L,D-transpeptidase</fullName>
    </submittedName>
</protein>
<evidence type="ECO:0000256" key="3">
    <source>
        <dbReference type="ARBA" id="ARBA00022960"/>
    </source>
</evidence>
<name>A0A9N7PLY7_CLOSE</name>
<dbReference type="GO" id="GO:0071555">
    <property type="term" value="P:cell wall organization"/>
    <property type="evidence" value="ECO:0007669"/>
    <property type="project" value="UniProtKB-UniRule"/>
</dbReference>
<feature type="active site" description="Proton donor/acceptor" evidence="6">
    <location>
        <position position="360"/>
    </location>
</feature>
<evidence type="ECO:0000313" key="8">
    <source>
        <dbReference type="EMBL" id="AYE34352.1"/>
    </source>
</evidence>
<dbReference type="GO" id="GO:0018104">
    <property type="term" value="P:peptidoglycan-protein cross-linking"/>
    <property type="evidence" value="ECO:0007669"/>
    <property type="project" value="TreeGrafter"/>
</dbReference>
<dbReference type="CDD" id="cd16913">
    <property type="entry name" value="YkuD_like"/>
    <property type="match status" value="1"/>
</dbReference>
<dbReference type="PANTHER" id="PTHR30582">
    <property type="entry name" value="L,D-TRANSPEPTIDASE"/>
    <property type="match status" value="1"/>
</dbReference>
<gene>
    <name evidence="8" type="ORF">CP523_07895</name>
    <name evidence="9" type="ORF">NH397_00230</name>
</gene>
<dbReference type="InterPro" id="IPR005490">
    <property type="entry name" value="LD_TPept_cat_dom"/>
</dbReference>